<dbReference type="eggNOG" id="COG4636">
    <property type="taxonomic scope" value="Bacteria"/>
</dbReference>
<proteinExistence type="predicted"/>
<evidence type="ECO:0000313" key="1">
    <source>
        <dbReference type="EMBL" id="CCG99442.1"/>
    </source>
</evidence>
<organism evidence="1 2">
    <name type="scientific">Fibrella aestuarina BUZ 2</name>
    <dbReference type="NCBI Taxonomy" id="1166018"/>
    <lineage>
        <taxon>Bacteria</taxon>
        <taxon>Pseudomonadati</taxon>
        <taxon>Bacteroidota</taxon>
        <taxon>Cytophagia</taxon>
        <taxon>Cytophagales</taxon>
        <taxon>Spirosomataceae</taxon>
        <taxon>Fibrella</taxon>
    </lineage>
</organism>
<dbReference type="KEGG" id="fae:FAES_1432"/>
<dbReference type="RefSeq" id="WP_015330541.1">
    <property type="nucleotide sequence ID" value="NC_020054.1"/>
</dbReference>
<sequence>MVAEKKPRRSSARTVPSALIYEMWAGKPVYYKGYREVLAGKKTIQEVMSCSDLQGVLVSILHGTLYGLIDRKQYLLATNESGLHLATNEHLSNDIAIYEKVNVGKLRDKYFDIPPKVVIEVDIKADVAEFENGNDGYLMQKARKLLDFGVERVLWIVTNVQKTYVIDRNDPTWYVVDWSETIKVLDECTLNIGQLLADEQIEY</sequence>
<evidence type="ECO:0000313" key="2">
    <source>
        <dbReference type="Proteomes" id="UP000011058"/>
    </source>
</evidence>
<dbReference type="EMBL" id="HE796683">
    <property type="protein sequence ID" value="CCG99442.1"/>
    <property type="molecule type" value="Genomic_DNA"/>
</dbReference>
<dbReference type="InterPro" id="IPR012296">
    <property type="entry name" value="Nuclease_put_TT1808"/>
</dbReference>
<dbReference type="PATRIC" id="fig|1166018.3.peg.3163"/>
<dbReference type="Proteomes" id="UP000011058">
    <property type="component" value="Chromosome"/>
</dbReference>
<dbReference type="Gene3D" id="3.90.1570.10">
    <property type="entry name" value="tt1808, chain A"/>
    <property type="match status" value="1"/>
</dbReference>
<protein>
    <recommendedName>
        <fullName evidence="3">Restriction endonuclease domain-containing protein</fullName>
    </recommendedName>
</protein>
<gene>
    <name evidence="1" type="ORF">FAES_1432</name>
</gene>
<evidence type="ECO:0008006" key="3">
    <source>
        <dbReference type="Google" id="ProtNLM"/>
    </source>
</evidence>
<dbReference type="HOGENOM" id="CLU_1352862_0_0_10"/>
<name>I0K5N9_9BACT</name>
<reference evidence="1 2" key="1">
    <citation type="journal article" date="2012" name="J. Bacteriol.">
        <title>Genome Sequence of Fibrella aestuarina BUZ 2T, a Filamentous Marine Bacterium.</title>
        <authorList>
            <person name="Filippini M."/>
            <person name="Qi W."/>
            <person name="Blom J."/>
            <person name="Goesmann A."/>
            <person name="Smits T.H."/>
            <person name="Bagheri H.C."/>
        </authorList>
    </citation>
    <scope>NUCLEOTIDE SEQUENCE [LARGE SCALE GENOMIC DNA]</scope>
    <source>
        <strain evidence="2">BUZ 2T</strain>
    </source>
</reference>
<keyword evidence="2" id="KW-1185">Reference proteome</keyword>
<accession>I0K5N9</accession>
<dbReference type="AlphaFoldDB" id="I0K5N9"/>
<dbReference type="OrthoDB" id="942191at2"/>